<dbReference type="SMART" id="SM00382">
    <property type="entry name" value="AAA"/>
    <property type="match status" value="1"/>
</dbReference>
<evidence type="ECO:0000256" key="2">
    <source>
        <dbReference type="ARBA" id="ARBA00022448"/>
    </source>
</evidence>
<keyword evidence="4 6" id="KW-0067">ATP-binding</keyword>
<accession>A0A9D2M681</accession>
<comment type="similarity">
    <text evidence="1">Belongs to the ABC transporter superfamily.</text>
</comment>
<dbReference type="InterPro" id="IPR017871">
    <property type="entry name" value="ABC_transporter-like_CS"/>
</dbReference>
<proteinExistence type="inferred from homology"/>
<dbReference type="EMBL" id="DWYG01000088">
    <property type="protein sequence ID" value="HJB41962.1"/>
    <property type="molecule type" value="Genomic_DNA"/>
</dbReference>
<dbReference type="PANTHER" id="PTHR43335">
    <property type="entry name" value="ABC TRANSPORTER, ATP-BINDING PROTEIN"/>
    <property type="match status" value="1"/>
</dbReference>
<dbReference type="PROSITE" id="PS50893">
    <property type="entry name" value="ABC_TRANSPORTER_2"/>
    <property type="match status" value="1"/>
</dbReference>
<dbReference type="InterPro" id="IPR003593">
    <property type="entry name" value="AAA+_ATPase"/>
</dbReference>
<dbReference type="Pfam" id="PF00005">
    <property type="entry name" value="ABC_tran"/>
    <property type="match status" value="1"/>
</dbReference>
<evidence type="ECO:0000256" key="4">
    <source>
        <dbReference type="ARBA" id="ARBA00022840"/>
    </source>
</evidence>
<gene>
    <name evidence="6" type="ORF">H9945_05620</name>
</gene>
<dbReference type="GO" id="GO:0016887">
    <property type="term" value="F:ATP hydrolysis activity"/>
    <property type="evidence" value="ECO:0007669"/>
    <property type="project" value="InterPro"/>
</dbReference>
<protein>
    <submittedName>
        <fullName evidence="6">ABC transporter ATP-binding protein</fullName>
    </submittedName>
</protein>
<dbReference type="Gene3D" id="3.40.50.300">
    <property type="entry name" value="P-loop containing nucleotide triphosphate hydrolases"/>
    <property type="match status" value="1"/>
</dbReference>
<sequence>MDETYLLQTKGLTKVYGEQTAVRAVNLHLRAGRLYGLLGRNGAGKTTIMKMALRLVLPTEGEIRLFGQRLTKRDPAVFHRIGAMIETPGFYPNLTGTENLAIFARLRGTTRPDAIAHALSVVGLPYRDKKLFSQYSLGMKQRLGIANAILHDPELLILDEPTNGLDPIGIAEMRALLRRLCEQEGKTILLSSHILSEVDQLADDIGILDHGVLLEEDTMDALRRKNRHYISLTVSDTASTARILEQRFHLSPDEYAVQDEAEVRVYATGLDSAGLNRSLVAAGVSVADLHLCRFSLEEYFQHITGGEGIG</sequence>
<keyword evidence="3" id="KW-0547">Nucleotide-binding</keyword>
<dbReference type="PROSITE" id="PS00211">
    <property type="entry name" value="ABC_TRANSPORTER_1"/>
    <property type="match status" value="1"/>
</dbReference>
<comment type="caution">
    <text evidence="6">The sequence shown here is derived from an EMBL/GenBank/DDBJ whole genome shotgun (WGS) entry which is preliminary data.</text>
</comment>
<dbReference type="PANTHER" id="PTHR43335:SF8">
    <property type="entry name" value="ABC TRANSPORTER, ATP-BINDING PROTEIN"/>
    <property type="match status" value="1"/>
</dbReference>
<evidence type="ECO:0000256" key="3">
    <source>
        <dbReference type="ARBA" id="ARBA00022741"/>
    </source>
</evidence>
<reference evidence="6" key="1">
    <citation type="journal article" date="2021" name="PeerJ">
        <title>Extensive microbial diversity within the chicken gut microbiome revealed by metagenomics and culture.</title>
        <authorList>
            <person name="Gilroy R."/>
            <person name="Ravi A."/>
            <person name="Getino M."/>
            <person name="Pursley I."/>
            <person name="Horton D.L."/>
            <person name="Alikhan N.F."/>
            <person name="Baker D."/>
            <person name="Gharbi K."/>
            <person name="Hall N."/>
            <person name="Watson M."/>
            <person name="Adriaenssens E.M."/>
            <person name="Foster-Nyarko E."/>
            <person name="Jarju S."/>
            <person name="Secka A."/>
            <person name="Antonio M."/>
            <person name="Oren A."/>
            <person name="Chaudhuri R.R."/>
            <person name="La Ragione R."/>
            <person name="Hildebrand F."/>
            <person name="Pallen M.J."/>
        </authorList>
    </citation>
    <scope>NUCLEOTIDE SEQUENCE</scope>
    <source>
        <strain evidence="6">ChiBcec8-13705</strain>
    </source>
</reference>
<keyword evidence="2" id="KW-0813">Transport</keyword>
<dbReference type="SUPFAM" id="SSF52540">
    <property type="entry name" value="P-loop containing nucleoside triphosphate hydrolases"/>
    <property type="match status" value="1"/>
</dbReference>
<dbReference type="Proteomes" id="UP000886803">
    <property type="component" value="Unassembled WGS sequence"/>
</dbReference>
<reference evidence="6" key="2">
    <citation type="submission" date="2021-04" db="EMBL/GenBank/DDBJ databases">
        <authorList>
            <person name="Gilroy R."/>
        </authorList>
    </citation>
    <scope>NUCLEOTIDE SEQUENCE</scope>
    <source>
        <strain evidence="6">ChiBcec8-13705</strain>
    </source>
</reference>
<dbReference type="InterPro" id="IPR027417">
    <property type="entry name" value="P-loop_NTPase"/>
</dbReference>
<evidence type="ECO:0000313" key="6">
    <source>
        <dbReference type="EMBL" id="HJB41962.1"/>
    </source>
</evidence>
<name>A0A9D2M681_9FIRM</name>
<organism evidence="6 7">
    <name type="scientific">Candidatus Gemmiger avicola</name>
    <dbReference type="NCBI Taxonomy" id="2838605"/>
    <lineage>
        <taxon>Bacteria</taxon>
        <taxon>Bacillati</taxon>
        <taxon>Bacillota</taxon>
        <taxon>Clostridia</taxon>
        <taxon>Eubacteriales</taxon>
        <taxon>Gemmiger</taxon>
    </lineage>
</organism>
<evidence type="ECO:0000256" key="1">
    <source>
        <dbReference type="ARBA" id="ARBA00005417"/>
    </source>
</evidence>
<dbReference type="InterPro" id="IPR003439">
    <property type="entry name" value="ABC_transporter-like_ATP-bd"/>
</dbReference>
<dbReference type="GO" id="GO:0005524">
    <property type="term" value="F:ATP binding"/>
    <property type="evidence" value="ECO:0007669"/>
    <property type="project" value="UniProtKB-KW"/>
</dbReference>
<dbReference type="AlphaFoldDB" id="A0A9D2M681"/>
<feature type="domain" description="ABC transporter" evidence="5">
    <location>
        <begin position="7"/>
        <end position="235"/>
    </location>
</feature>
<evidence type="ECO:0000313" key="7">
    <source>
        <dbReference type="Proteomes" id="UP000886803"/>
    </source>
</evidence>
<evidence type="ECO:0000259" key="5">
    <source>
        <dbReference type="PROSITE" id="PS50893"/>
    </source>
</evidence>